<evidence type="ECO:0000259" key="7">
    <source>
        <dbReference type="PROSITE" id="PS51194"/>
    </source>
</evidence>
<dbReference type="PROSITE" id="PS51194">
    <property type="entry name" value="HELICASE_CTER"/>
    <property type="match status" value="1"/>
</dbReference>
<dbReference type="CDD" id="cd18793">
    <property type="entry name" value="SF2_C_SNF"/>
    <property type="match status" value="1"/>
</dbReference>
<feature type="domain" description="Helicase ATP-binding" evidence="6">
    <location>
        <begin position="109"/>
        <end position="277"/>
    </location>
</feature>
<keyword evidence="1" id="KW-0547">Nucleotide-binding</keyword>
<accession>A0A7J5BC30</accession>
<dbReference type="PANTHER" id="PTHR10799">
    <property type="entry name" value="SNF2/RAD54 HELICASE FAMILY"/>
    <property type="match status" value="1"/>
</dbReference>
<dbReference type="InterPro" id="IPR038718">
    <property type="entry name" value="SNF2-like_sf"/>
</dbReference>
<dbReference type="AlphaFoldDB" id="A0A7J5BC30"/>
<dbReference type="InterPro" id="IPR027417">
    <property type="entry name" value="P-loop_NTPase"/>
</dbReference>
<proteinExistence type="predicted"/>
<protein>
    <submittedName>
        <fullName evidence="8">DEAD/DEAH box helicase</fullName>
    </submittedName>
</protein>
<dbReference type="SMART" id="SM00487">
    <property type="entry name" value="DEXDc"/>
    <property type="match status" value="1"/>
</dbReference>
<dbReference type="SMART" id="SM00490">
    <property type="entry name" value="HELICc"/>
    <property type="match status" value="1"/>
</dbReference>
<dbReference type="Gene3D" id="3.40.50.10810">
    <property type="entry name" value="Tandem AAA-ATPase domain"/>
    <property type="match status" value="1"/>
</dbReference>
<dbReference type="OrthoDB" id="9814088at2"/>
<keyword evidence="2" id="KW-0378">Hydrolase</keyword>
<evidence type="ECO:0000256" key="5">
    <source>
        <dbReference type="SAM" id="Coils"/>
    </source>
</evidence>
<evidence type="ECO:0000256" key="2">
    <source>
        <dbReference type="ARBA" id="ARBA00022801"/>
    </source>
</evidence>
<dbReference type="GO" id="GO:0005524">
    <property type="term" value="F:ATP binding"/>
    <property type="evidence" value="ECO:0007669"/>
    <property type="project" value="UniProtKB-KW"/>
</dbReference>
<name>A0A7J5BC30_9MICO</name>
<feature type="coiled-coil region" evidence="5">
    <location>
        <begin position="880"/>
        <end position="913"/>
    </location>
</feature>
<feature type="domain" description="Helicase C-terminal" evidence="7">
    <location>
        <begin position="414"/>
        <end position="585"/>
    </location>
</feature>
<keyword evidence="9" id="KW-1185">Reference proteome</keyword>
<dbReference type="InterPro" id="IPR057342">
    <property type="entry name" value="DEXDc_RapA"/>
</dbReference>
<dbReference type="InterPro" id="IPR049730">
    <property type="entry name" value="SNF2/RAD54-like_C"/>
</dbReference>
<evidence type="ECO:0000313" key="8">
    <source>
        <dbReference type="EMBL" id="KAB1643676.1"/>
    </source>
</evidence>
<evidence type="ECO:0000259" key="6">
    <source>
        <dbReference type="PROSITE" id="PS51192"/>
    </source>
</evidence>
<dbReference type="Gene3D" id="3.40.50.300">
    <property type="entry name" value="P-loop containing nucleotide triphosphate hydrolases"/>
    <property type="match status" value="1"/>
</dbReference>
<comment type="caution">
    <text evidence="8">The sequence shown here is derived from an EMBL/GenBank/DDBJ whole genome shotgun (WGS) entry which is preliminary data.</text>
</comment>
<reference evidence="8 9" key="1">
    <citation type="submission" date="2019-09" db="EMBL/GenBank/DDBJ databases">
        <title>Phylogeny of genus Pseudoclavibacter and closely related genus.</title>
        <authorList>
            <person name="Li Y."/>
        </authorList>
    </citation>
    <scope>NUCLEOTIDE SEQUENCE [LARGE SCALE GENOMIC DNA]</scope>
    <source>
        <strain evidence="8 9">KCTC 13959</strain>
    </source>
</reference>
<evidence type="ECO:0000313" key="9">
    <source>
        <dbReference type="Proteomes" id="UP000433493"/>
    </source>
</evidence>
<organism evidence="8 9">
    <name type="scientific">Gulosibacter chungangensis</name>
    <dbReference type="NCBI Taxonomy" id="979746"/>
    <lineage>
        <taxon>Bacteria</taxon>
        <taxon>Bacillati</taxon>
        <taxon>Actinomycetota</taxon>
        <taxon>Actinomycetes</taxon>
        <taxon>Micrococcales</taxon>
        <taxon>Microbacteriaceae</taxon>
        <taxon>Gulosibacter</taxon>
    </lineage>
</organism>
<dbReference type="Pfam" id="PF00271">
    <property type="entry name" value="Helicase_C"/>
    <property type="match status" value="1"/>
</dbReference>
<dbReference type="InterPro" id="IPR000330">
    <property type="entry name" value="SNF2_N"/>
</dbReference>
<keyword evidence="5" id="KW-0175">Coiled coil</keyword>
<evidence type="ECO:0000256" key="4">
    <source>
        <dbReference type="ARBA" id="ARBA00022840"/>
    </source>
</evidence>
<dbReference type="SUPFAM" id="SSF52540">
    <property type="entry name" value="P-loop containing nucleoside triphosphate hydrolases"/>
    <property type="match status" value="2"/>
</dbReference>
<sequence length="944" mass="105368">MVIVRDEEWLVTNTEQTTSGTLVRCIGLSELVRDTPAAFYSELDKIEVLDSSQAKVVADASSQYRDARLWLEATLRRQPIPTLDPRLTVSTQMLATPLNYQLTAVKRALDPEKLRPRLLIADAVGLGKTIEIGMILSELVRRGQGERILIVTPRHVLEQMQREMWTRFALPFVRLDSVGLQRVRQQLPATRNPFSYFKRAIISIDTLKQDQYRAHLQKFHWDAVVIDESHNITGATLNNRLARTLAPNTHALILASATPHNGKAESFAELIRLLEPSAVAADNTFDEDAVKRLVLRRHRHSPEVQSEVGADWAERKEPQNLLIEATPSENNLADHLAHVWLNPNIQSPYSGKNKGLFPWTLAKAFLSSPVAFRDTVRDRMKRLNPDNPEQARELKALQELDDLVAPILEEGSAKLTELIRYLKQIGVGKRKQERAVVFSERVATLHWLREALKQEFNFGDDEIRVLHGQLTDVEQQEVVEEFKQASSKLRVLVTGDVASEGVNLHAQCHELIHFDIPWSLIRIEQRNGRIDRFGQRTPPQITTLLLDFDNDEFAGDVRVLSRLIDREHEAHKALGDTASLMGKYDTDSEEEEIRKVLAGAKAFDEVVRSPEDVLAGDDGVDAFLATLFSTGSEDPAEVETATNDETIPPTGLFSDTADFLRTGLATAYTVPGATIANNGVGFEDKPQQRTLSVTPPRDLTQRLRVLPQSYLQERKVTEKFTVTTSQDMALASLEQAQNSPTSISSWPAEHYLGPLHPLLDWVADKTLSKLGRNEVFAVRGDVMAPTVYLLATVADRQARTISSMHLTQTHAGESRFFSGSYADAHSALASLGVSADASLVNPGPVAVDELQGLIAPAVEQSLAYADSLLGAIGSSVEQRVEGWLERLDQWQQNAKQLAQRQELTQRRDAITDEEQLAEAMRPHHMSVRPLLVVVPTEYPTGEDA</sequence>
<keyword evidence="4" id="KW-0067">ATP-binding</keyword>
<dbReference type="Proteomes" id="UP000433493">
    <property type="component" value="Unassembled WGS sequence"/>
</dbReference>
<dbReference type="EMBL" id="WBKB01000003">
    <property type="protein sequence ID" value="KAB1643676.1"/>
    <property type="molecule type" value="Genomic_DNA"/>
</dbReference>
<dbReference type="GO" id="GO:0016787">
    <property type="term" value="F:hydrolase activity"/>
    <property type="evidence" value="ECO:0007669"/>
    <property type="project" value="UniProtKB-KW"/>
</dbReference>
<dbReference type="Pfam" id="PF00176">
    <property type="entry name" value="SNF2-rel_dom"/>
    <property type="match status" value="1"/>
</dbReference>
<dbReference type="InterPro" id="IPR001650">
    <property type="entry name" value="Helicase_C-like"/>
</dbReference>
<gene>
    <name evidence="8" type="ORF">F8O05_06530</name>
</gene>
<dbReference type="CDD" id="cd18011">
    <property type="entry name" value="DEXDc_RapA"/>
    <property type="match status" value="1"/>
</dbReference>
<keyword evidence="3 8" id="KW-0347">Helicase</keyword>
<dbReference type="InterPro" id="IPR014001">
    <property type="entry name" value="Helicase_ATP-bd"/>
</dbReference>
<dbReference type="PROSITE" id="PS51192">
    <property type="entry name" value="HELICASE_ATP_BIND_1"/>
    <property type="match status" value="1"/>
</dbReference>
<evidence type="ECO:0000256" key="1">
    <source>
        <dbReference type="ARBA" id="ARBA00022741"/>
    </source>
</evidence>
<dbReference type="GO" id="GO:0004386">
    <property type="term" value="F:helicase activity"/>
    <property type="evidence" value="ECO:0007669"/>
    <property type="project" value="UniProtKB-KW"/>
</dbReference>
<evidence type="ECO:0000256" key="3">
    <source>
        <dbReference type="ARBA" id="ARBA00022806"/>
    </source>
</evidence>